<evidence type="ECO:0000259" key="7">
    <source>
        <dbReference type="Pfam" id="PF00710"/>
    </source>
</evidence>
<dbReference type="InterPro" id="IPR036152">
    <property type="entry name" value="Asp/glu_Ase-like_sf"/>
</dbReference>
<feature type="active site" evidence="6">
    <location>
        <position position="99"/>
    </location>
</feature>
<dbReference type="InterPro" id="IPR037152">
    <property type="entry name" value="L-asparaginase_N_sf"/>
</dbReference>
<dbReference type="InterPro" id="IPR006034">
    <property type="entry name" value="Asparaginase/glutaminase-like"/>
</dbReference>
<organism evidence="9 10">
    <name type="scientific">Lampropedia cohaerens</name>
    <dbReference type="NCBI Taxonomy" id="1610491"/>
    <lineage>
        <taxon>Bacteria</taxon>
        <taxon>Pseudomonadati</taxon>
        <taxon>Pseudomonadota</taxon>
        <taxon>Betaproteobacteria</taxon>
        <taxon>Burkholderiales</taxon>
        <taxon>Comamonadaceae</taxon>
        <taxon>Lampropedia</taxon>
    </lineage>
</organism>
<dbReference type="PIRSF" id="PIRSF500176">
    <property type="entry name" value="L_ASNase"/>
    <property type="match status" value="1"/>
</dbReference>
<dbReference type="InterPro" id="IPR027475">
    <property type="entry name" value="Asparaginase/glutaminase_AS2"/>
</dbReference>
<dbReference type="PIRSF" id="PIRSF001220">
    <property type="entry name" value="L-ASNase_gatD"/>
    <property type="match status" value="1"/>
</dbReference>
<reference evidence="9 10" key="1">
    <citation type="submission" date="2015-05" db="EMBL/GenBank/DDBJ databases">
        <title>Draft genome sequence of Lampropedia sp. CT6, isolated from the microbial mat of a hot water spring, located at Manikaran, India.</title>
        <authorList>
            <person name="Tripathi C."/>
            <person name="Rani P."/>
            <person name="Mahato N.K."/>
            <person name="Lal R."/>
        </authorList>
    </citation>
    <scope>NUCLEOTIDE SEQUENCE [LARGE SCALE GENOMIC DNA]</scope>
    <source>
        <strain evidence="9 10">CT6</strain>
    </source>
</reference>
<evidence type="ECO:0000256" key="3">
    <source>
        <dbReference type="PIRSR" id="PIRSR001220-1"/>
    </source>
</evidence>
<dbReference type="Proteomes" id="UP000050580">
    <property type="component" value="Unassembled WGS sequence"/>
</dbReference>
<feature type="domain" description="Asparaginase/glutaminase C-terminal" evidence="8">
    <location>
        <begin position="231"/>
        <end position="299"/>
    </location>
</feature>
<dbReference type="SMART" id="SM00870">
    <property type="entry name" value="Asparaginase"/>
    <property type="match status" value="1"/>
</dbReference>
<dbReference type="GO" id="GO:0004067">
    <property type="term" value="F:asparaginase activity"/>
    <property type="evidence" value="ECO:0007669"/>
    <property type="project" value="UniProtKB-UniRule"/>
</dbReference>
<dbReference type="InterPro" id="IPR020827">
    <property type="entry name" value="Asparaginase/glutaminase_AS1"/>
</dbReference>
<evidence type="ECO:0000256" key="5">
    <source>
        <dbReference type="PROSITE-ProRule" id="PRU10099"/>
    </source>
</evidence>
<dbReference type="CDD" id="cd08964">
    <property type="entry name" value="L-asparaginase_II"/>
    <property type="match status" value="1"/>
</dbReference>
<gene>
    <name evidence="9" type="ORF">AAV94_13510</name>
</gene>
<evidence type="ECO:0000259" key="8">
    <source>
        <dbReference type="Pfam" id="PF17763"/>
    </source>
</evidence>
<dbReference type="PROSITE" id="PS51732">
    <property type="entry name" value="ASN_GLN_ASE_3"/>
    <property type="match status" value="1"/>
</dbReference>
<feature type="binding site" evidence="4">
    <location>
        <begin position="99"/>
        <end position="100"/>
    </location>
    <ligand>
        <name>substrate</name>
    </ligand>
</feature>
<keyword evidence="2" id="KW-0378">Hydrolase</keyword>
<dbReference type="Pfam" id="PF17763">
    <property type="entry name" value="Asparaginase_C"/>
    <property type="match status" value="1"/>
</dbReference>
<comment type="similarity">
    <text evidence="1">Belongs to the asparaginase 1 family.</text>
</comment>
<dbReference type="STRING" id="1610491.AAV94_13510"/>
<proteinExistence type="inferred from homology"/>
<keyword evidence="10" id="KW-1185">Reference proteome</keyword>
<dbReference type="InterPro" id="IPR027473">
    <property type="entry name" value="L-asparaginase_C"/>
</dbReference>
<dbReference type="Gene3D" id="3.40.50.40">
    <property type="match status" value="1"/>
</dbReference>
<dbReference type="GO" id="GO:0006528">
    <property type="term" value="P:asparagine metabolic process"/>
    <property type="evidence" value="ECO:0007669"/>
    <property type="project" value="InterPro"/>
</dbReference>
<dbReference type="PROSITE" id="PS00144">
    <property type="entry name" value="ASN_GLN_ASE_1"/>
    <property type="match status" value="1"/>
</dbReference>
<dbReference type="Gene3D" id="3.40.50.1170">
    <property type="entry name" value="L-asparaginase, N-terminal domain"/>
    <property type="match status" value="1"/>
</dbReference>
<dbReference type="Pfam" id="PF00710">
    <property type="entry name" value="Asparaginase"/>
    <property type="match status" value="1"/>
</dbReference>
<evidence type="ECO:0000313" key="9">
    <source>
        <dbReference type="EMBL" id="KKW66884.1"/>
    </source>
</evidence>
<evidence type="ECO:0000256" key="6">
    <source>
        <dbReference type="PROSITE-ProRule" id="PRU10100"/>
    </source>
</evidence>
<evidence type="ECO:0000313" key="10">
    <source>
        <dbReference type="Proteomes" id="UP000050580"/>
    </source>
</evidence>
<feature type="active site" description="O-isoaspartyl threonine intermediate" evidence="3">
    <location>
        <position position="19"/>
    </location>
</feature>
<dbReference type="PATRIC" id="fig|1610491.3.peg.2868"/>
<dbReference type="InterPro" id="IPR027474">
    <property type="entry name" value="L-asparaginase_N"/>
</dbReference>
<sequence length="336" mass="35536">MTAKQGATPILRILATGGTIAGQRDATASGGYHAARRDVTQLLEAVPQLHGLPARIQAQQLLQKDSKDMDPQDWLAIATATWQALQDPQVTAVVITHGTDTLEETAWFLHRVLPAQHKPVVLVSAMRPADAPDADGPRNLYDGCVAALDGRFCGVVAVAAGEVHAAQYVQKVHPWALRAFSSGVVGPLGQIQGGAVTLHTAGPEHDAAMPAGGHAWLLQCAAERLPAPPVVGWLTSHAGFDARWLQALAGAGLDGLLVATTGNGTLHHNLEIALQQLARQTGLAIALTSRCAFGPINAAARARWTTLALPAAKARLEWQLQLWQRSWQAQQAGKAQ</sequence>
<dbReference type="PANTHER" id="PTHR11707:SF28">
    <property type="entry name" value="60 KDA LYSOPHOSPHOLIPASE"/>
    <property type="match status" value="1"/>
</dbReference>
<accession>A0A0U1PWH1</accession>
<dbReference type="FunFam" id="3.40.50.1170:FF:000001">
    <property type="entry name" value="L-asparaginase 2"/>
    <property type="match status" value="1"/>
</dbReference>
<dbReference type="PANTHER" id="PTHR11707">
    <property type="entry name" value="L-ASPARAGINASE"/>
    <property type="match status" value="1"/>
</dbReference>
<dbReference type="EMBL" id="LBNQ01000041">
    <property type="protein sequence ID" value="KKW66884.1"/>
    <property type="molecule type" value="Genomic_DNA"/>
</dbReference>
<feature type="binding site" evidence="4">
    <location>
        <position position="66"/>
    </location>
    <ligand>
        <name>substrate</name>
    </ligand>
</feature>
<feature type="domain" description="L-asparaginase N-terminal" evidence="7">
    <location>
        <begin position="12"/>
        <end position="200"/>
    </location>
</feature>
<dbReference type="InterPro" id="IPR004550">
    <property type="entry name" value="AsnASE_II"/>
</dbReference>
<dbReference type="InterPro" id="IPR040919">
    <property type="entry name" value="Asparaginase_C"/>
</dbReference>
<evidence type="ECO:0008006" key="11">
    <source>
        <dbReference type="Google" id="ProtNLM"/>
    </source>
</evidence>
<evidence type="ECO:0000256" key="4">
    <source>
        <dbReference type="PIRSR" id="PIRSR001220-2"/>
    </source>
</evidence>
<dbReference type="PROSITE" id="PS00917">
    <property type="entry name" value="ASN_GLN_ASE_2"/>
    <property type="match status" value="1"/>
</dbReference>
<evidence type="ECO:0000256" key="2">
    <source>
        <dbReference type="ARBA" id="ARBA00022801"/>
    </source>
</evidence>
<evidence type="ECO:0000256" key="1">
    <source>
        <dbReference type="ARBA" id="ARBA00010518"/>
    </source>
</evidence>
<feature type="active site" evidence="5">
    <location>
        <position position="19"/>
    </location>
</feature>
<name>A0A0U1PWH1_9BURK</name>
<protein>
    <recommendedName>
        <fullName evidence="11">Asparaginase</fullName>
    </recommendedName>
</protein>
<dbReference type="AlphaFoldDB" id="A0A0U1PWH1"/>
<dbReference type="SUPFAM" id="SSF53774">
    <property type="entry name" value="Glutaminase/Asparaginase"/>
    <property type="match status" value="1"/>
</dbReference>
<comment type="caution">
    <text evidence="9">The sequence shown here is derived from an EMBL/GenBank/DDBJ whole genome shotgun (WGS) entry which is preliminary data.</text>
</comment>
<dbReference type="PRINTS" id="PR00139">
    <property type="entry name" value="ASNGLNASE"/>
</dbReference>